<name>A0A1Q3EE70_LENED</name>
<protein>
    <submittedName>
        <fullName evidence="2">Uncharacterized protein</fullName>
    </submittedName>
</protein>
<evidence type="ECO:0000256" key="1">
    <source>
        <dbReference type="SAM" id="Phobius"/>
    </source>
</evidence>
<accession>A0A1Q3EE70</accession>
<sequence length="293" mass="33293">MLRKRQTARTILRILGLQKFRKGKDPKVFQDNFFNAGSLFTVSSETPQNLQVRPSVGLGFFNFSLQSFAPPLVTTIFYSMSAAYSSTLIIILTFLLGVISFPVALPPRDNQLEARMPPVGSVILGGLQLRLMCSRVTTEGDFEMIGGTHSKNHGRPIAYDELQWETWALCIRTDCFTTAIDSKQTDPDKRSVPIFIHFELPFREGSTKRVPTHPLHAKIDWGTVETKTEYFAKFEAVKFHSNLDFLQKCVAILLRDHMLYTTDEKDKKKKTLLTTVPEWDRLYQIMLHVGASG</sequence>
<gene>
    <name evidence="2" type="ORF">LENED_007345</name>
</gene>
<keyword evidence="3" id="KW-1185">Reference proteome</keyword>
<comment type="caution">
    <text evidence="2">The sequence shown here is derived from an EMBL/GenBank/DDBJ whole genome shotgun (WGS) entry which is preliminary data.</text>
</comment>
<evidence type="ECO:0000313" key="2">
    <source>
        <dbReference type="EMBL" id="GAW05486.1"/>
    </source>
</evidence>
<dbReference type="Proteomes" id="UP000188533">
    <property type="component" value="Unassembled WGS sequence"/>
</dbReference>
<feature type="transmembrane region" description="Helical" evidence="1">
    <location>
        <begin position="84"/>
        <end position="105"/>
    </location>
</feature>
<organism evidence="2 3">
    <name type="scientific">Lentinula edodes</name>
    <name type="common">Shiitake mushroom</name>
    <name type="synonym">Lentinus edodes</name>
    <dbReference type="NCBI Taxonomy" id="5353"/>
    <lineage>
        <taxon>Eukaryota</taxon>
        <taxon>Fungi</taxon>
        <taxon>Dikarya</taxon>
        <taxon>Basidiomycota</taxon>
        <taxon>Agaricomycotina</taxon>
        <taxon>Agaricomycetes</taxon>
        <taxon>Agaricomycetidae</taxon>
        <taxon>Agaricales</taxon>
        <taxon>Marasmiineae</taxon>
        <taxon>Omphalotaceae</taxon>
        <taxon>Lentinula</taxon>
    </lineage>
</organism>
<dbReference type="EMBL" id="BDGU01000252">
    <property type="protein sequence ID" value="GAW05486.1"/>
    <property type="molecule type" value="Genomic_DNA"/>
</dbReference>
<proteinExistence type="predicted"/>
<reference evidence="2 3" key="2">
    <citation type="submission" date="2017-02" db="EMBL/GenBank/DDBJ databases">
        <title>A genome survey and senescence transcriptome analysis in Lentinula edodes.</title>
        <authorList>
            <person name="Sakamoto Y."/>
            <person name="Nakade K."/>
            <person name="Sato S."/>
            <person name="Yoshida Y."/>
            <person name="Miyazaki K."/>
            <person name="Natsume S."/>
            <person name="Konno N."/>
        </authorList>
    </citation>
    <scope>NUCLEOTIDE SEQUENCE [LARGE SCALE GENOMIC DNA]</scope>
    <source>
        <strain evidence="2 3">NBRC 111202</strain>
    </source>
</reference>
<keyword evidence="1" id="KW-0472">Membrane</keyword>
<dbReference type="AlphaFoldDB" id="A0A1Q3EE70"/>
<reference evidence="2 3" key="1">
    <citation type="submission" date="2016-08" db="EMBL/GenBank/DDBJ databases">
        <authorList>
            <consortium name="Lentinula edodes genome sequencing consortium"/>
            <person name="Sakamoto Y."/>
            <person name="Nakade K."/>
            <person name="Sato S."/>
            <person name="Yoshida Y."/>
            <person name="Miyazaki K."/>
            <person name="Natsume S."/>
            <person name="Konno N."/>
        </authorList>
    </citation>
    <scope>NUCLEOTIDE SEQUENCE [LARGE SCALE GENOMIC DNA]</scope>
    <source>
        <strain evidence="2 3">NBRC 111202</strain>
    </source>
</reference>
<keyword evidence="1" id="KW-1133">Transmembrane helix</keyword>
<keyword evidence="1" id="KW-0812">Transmembrane</keyword>
<evidence type="ECO:0000313" key="3">
    <source>
        <dbReference type="Proteomes" id="UP000188533"/>
    </source>
</evidence>